<keyword evidence="2" id="KW-0677">Repeat</keyword>
<dbReference type="PANTHER" id="PTHR43300">
    <property type="entry name" value="ACETYLTRANSFERASE"/>
    <property type="match status" value="1"/>
</dbReference>
<dbReference type="InterPro" id="IPR050179">
    <property type="entry name" value="Trans_hexapeptide_repeat"/>
</dbReference>
<dbReference type="EMBL" id="JACCAA010000001">
    <property type="protein sequence ID" value="NYG59732.1"/>
    <property type="molecule type" value="Genomic_DNA"/>
</dbReference>
<accession>A0A7Y9S385</accession>
<dbReference type="Gene3D" id="2.160.10.10">
    <property type="entry name" value="Hexapeptide repeat proteins"/>
    <property type="match status" value="1"/>
</dbReference>
<evidence type="ECO:0000313" key="3">
    <source>
        <dbReference type="EMBL" id="NYG59732.1"/>
    </source>
</evidence>
<keyword evidence="4" id="KW-1185">Reference proteome</keyword>
<dbReference type="AlphaFoldDB" id="A0A7Y9S385"/>
<dbReference type="PANTHER" id="PTHR43300:SF11">
    <property type="entry name" value="ACETYLTRANSFERASE RV3034C-RELATED"/>
    <property type="match status" value="1"/>
</dbReference>
<sequence>MKADMIFPQPRTLKERLREKLRAKVRLWAHGHQVTYFDSPEGIRMDWEYPSYPSMRVLQSVKNDGERIKVGKYTGIHYSAVVIPGGVHHADWVSTVHGHVENGEWVDTPGAIHSNGPVVFGNDVFVAYEAVITSGITVGDGAIIATRAVVVKDVEPYSIVGGNPAKHIKYRFDEPTREALLRIKWWDWSTDKVAQHKTMIHSDQVAEFVARHDPALESREPCEFC</sequence>
<dbReference type="GO" id="GO:0016740">
    <property type="term" value="F:transferase activity"/>
    <property type="evidence" value="ECO:0007669"/>
    <property type="project" value="UniProtKB-KW"/>
</dbReference>
<gene>
    <name evidence="3" type="ORF">BJ980_002655</name>
</gene>
<dbReference type="InterPro" id="IPR011004">
    <property type="entry name" value="Trimer_LpxA-like_sf"/>
</dbReference>
<dbReference type="SUPFAM" id="SSF51161">
    <property type="entry name" value="Trimeric LpxA-like enzymes"/>
    <property type="match status" value="1"/>
</dbReference>
<reference evidence="3 4" key="1">
    <citation type="submission" date="2020-07" db="EMBL/GenBank/DDBJ databases">
        <title>Sequencing the genomes of 1000 actinobacteria strains.</title>
        <authorList>
            <person name="Klenk H.-P."/>
        </authorList>
    </citation>
    <scope>NUCLEOTIDE SEQUENCE [LARGE SCALE GENOMIC DNA]</scope>
    <source>
        <strain evidence="3 4">DSM 23819</strain>
    </source>
</reference>
<name>A0A7Y9S385_9ACTN</name>
<proteinExistence type="predicted"/>
<dbReference type="RefSeq" id="WP_179502748.1">
    <property type="nucleotide sequence ID" value="NZ_JACCAA010000001.1"/>
</dbReference>
<dbReference type="InterPro" id="IPR018357">
    <property type="entry name" value="Hexapep_transf_CS"/>
</dbReference>
<protein>
    <submittedName>
        <fullName evidence="3">Acetyltransferase-like isoleucine patch superfamily enzyme</fullName>
    </submittedName>
</protein>
<keyword evidence="1 3" id="KW-0808">Transferase</keyword>
<dbReference type="PROSITE" id="PS00101">
    <property type="entry name" value="HEXAPEP_TRANSFERASES"/>
    <property type="match status" value="1"/>
</dbReference>
<evidence type="ECO:0000256" key="1">
    <source>
        <dbReference type="ARBA" id="ARBA00022679"/>
    </source>
</evidence>
<organism evidence="3 4">
    <name type="scientific">Nocardioides daedukensis</name>
    <dbReference type="NCBI Taxonomy" id="634462"/>
    <lineage>
        <taxon>Bacteria</taxon>
        <taxon>Bacillati</taxon>
        <taxon>Actinomycetota</taxon>
        <taxon>Actinomycetes</taxon>
        <taxon>Propionibacteriales</taxon>
        <taxon>Nocardioidaceae</taxon>
        <taxon>Nocardioides</taxon>
    </lineage>
</organism>
<dbReference type="Proteomes" id="UP000540656">
    <property type="component" value="Unassembled WGS sequence"/>
</dbReference>
<comment type="caution">
    <text evidence="3">The sequence shown here is derived from an EMBL/GenBank/DDBJ whole genome shotgun (WGS) entry which is preliminary data.</text>
</comment>
<dbReference type="CDD" id="cd03349">
    <property type="entry name" value="LbH_XAT"/>
    <property type="match status" value="1"/>
</dbReference>
<evidence type="ECO:0000313" key="4">
    <source>
        <dbReference type="Proteomes" id="UP000540656"/>
    </source>
</evidence>
<evidence type="ECO:0000256" key="2">
    <source>
        <dbReference type="ARBA" id="ARBA00022737"/>
    </source>
</evidence>